<reference evidence="1" key="2">
    <citation type="journal article" date="2021" name="PeerJ">
        <title>Extensive microbial diversity within the chicken gut microbiome revealed by metagenomics and culture.</title>
        <authorList>
            <person name="Gilroy R."/>
            <person name="Ravi A."/>
            <person name="Getino M."/>
            <person name="Pursley I."/>
            <person name="Horton D.L."/>
            <person name="Alikhan N.F."/>
            <person name="Baker D."/>
            <person name="Gharbi K."/>
            <person name="Hall N."/>
            <person name="Watson M."/>
            <person name="Adriaenssens E.M."/>
            <person name="Foster-Nyarko E."/>
            <person name="Jarju S."/>
            <person name="Secka A."/>
            <person name="Antonio M."/>
            <person name="Oren A."/>
            <person name="Chaudhuri R.R."/>
            <person name="La Ragione R."/>
            <person name="Hildebrand F."/>
            <person name="Pallen M.J."/>
        </authorList>
    </citation>
    <scope>NUCLEOTIDE SEQUENCE</scope>
    <source>
        <strain evidence="1">B1-3475</strain>
    </source>
</reference>
<name>A0A9D9HJB7_9BACT</name>
<organism evidence="1 2">
    <name type="scientific">Candidatus Cryptobacteroides intestinigallinarum</name>
    <dbReference type="NCBI Taxonomy" id="2840767"/>
    <lineage>
        <taxon>Bacteria</taxon>
        <taxon>Pseudomonadati</taxon>
        <taxon>Bacteroidota</taxon>
        <taxon>Bacteroidia</taxon>
        <taxon>Bacteroidales</taxon>
        <taxon>Candidatus Cryptobacteroides</taxon>
    </lineage>
</organism>
<dbReference type="AlphaFoldDB" id="A0A9D9HJB7"/>
<proteinExistence type="predicted"/>
<evidence type="ECO:0000313" key="1">
    <source>
        <dbReference type="EMBL" id="MBO8454904.1"/>
    </source>
</evidence>
<dbReference type="EMBL" id="JADIMK010000007">
    <property type="protein sequence ID" value="MBO8454904.1"/>
    <property type="molecule type" value="Genomic_DNA"/>
</dbReference>
<evidence type="ECO:0000313" key="2">
    <source>
        <dbReference type="Proteomes" id="UP000823617"/>
    </source>
</evidence>
<dbReference type="Proteomes" id="UP000823617">
    <property type="component" value="Unassembled WGS sequence"/>
</dbReference>
<accession>A0A9D9HJB7</accession>
<sequence>MNIIVKTYDGGRICCRPDTSWEREDKDLYVPDSINGYMWTPVLFARISKAGKCVGLKYAPRYYDAVNYGMLLYPSDMLDGSPYGIAAASCADHTSVLPFPMYNTVTLDGGTNVYSVLKDGIEIFRTQEGSRKIIEKALSKASAIVSLRIGDILAIELAPMSLLAGFNDDVQPHETTISGSFCGNPLFSFRIIR</sequence>
<reference evidence="1" key="1">
    <citation type="submission" date="2020-10" db="EMBL/GenBank/DDBJ databases">
        <authorList>
            <person name="Gilroy R."/>
        </authorList>
    </citation>
    <scope>NUCLEOTIDE SEQUENCE</scope>
    <source>
        <strain evidence="1">B1-3475</strain>
    </source>
</reference>
<gene>
    <name evidence="1" type="ORF">IAC08_00665</name>
</gene>
<protein>
    <recommendedName>
        <fullName evidence="3">Fumarylacetoacetase-like C-terminal domain-containing protein</fullName>
    </recommendedName>
</protein>
<evidence type="ECO:0008006" key="3">
    <source>
        <dbReference type="Google" id="ProtNLM"/>
    </source>
</evidence>
<comment type="caution">
    <text evidence="1">The sequence shown here is derived from an EMBL/GenBank/DDBJ whole genome shotgun (WGS) entry which is preliminary data.</text>
</comment>